<organism evidence="1 2">
    <name type="scientific">Flemingia macrophylla</name>
    <dbReference type="NCBI Taxonomy" id="520843"/>
    <lineage>
        <taxon>Eukaryota</taxon>
        <taxon>Viridiplantae</taxon>
        <taxon>Streptophyta</taxon>
        <taxon>Embryophyta</taxon>
        <taxon>Tracheophyta</taxon>
        <taxon>Spermatophyta</taxon>
        <taxon>Magnoliopsida</taxon>
        <taxon>eudicotyledons</taxon>
        <taxon>Gunneridae</taxon>
        <taxon>Pentapetalae</taxon>
        <taxon>rosids</taxon>
        <taxon>fabids</taxon>
        <taxon>Fabales</taxon>
        <taxon>Fabaceae</taxon>
        <taxon>Papilionoideae</taxon>
        <taxon>50 kb inversion clade</taxon>
        <taxon>NPAAA clade</taxon>
        <taxon>indigoferoid/millettioid clade</taxon>
        <taxon>Phaseoleae</taxon>
        <taxon>Flemingia</taxon>
    </lineage>
</organism>
<dbReference type="EMBL" id="JBGMDY010000002">
    <property type="protein sequence ID" value="KAL2343869.1"/>
    <property type="molecule type" value="Genomic_DNA"/>
</dbReference>
<gene>
    <name evidence="1" type="ORF">Fmac_005154</name>
</gene>
<protein>
    <submittedName>
        <fullName evidence="1">Uncharacterized protein</fullName>
    </submittedName>
</protein>
<dbReference type="Proteomes" id="UP001603857">
    <property type="component" value="Unassembled WGS sequence"/>
</dbReference>
<sequence>MQSSSFPLFILFNKMWAIPNKLKNKLVPIPIPSNNLLLIGLLFFFGPPL</sequence>
<evidence type="ECO:0000313" key="2">
    <source>
        <dbReference type="Proteomes" id="UP001603857"/>
    </source>
</evidence>
<dbReference type="AlphaFoldDB" id="A0ABD1N6Y4"/>
<proteinExistence type="predicted"/>
<comment type="caution">
    <text evidence="1">The sequence shown here is derived from an EMBL/GenBank/DDBJ whole genome shotgun (WGS) entry which is preliminary data.</text>
</comment>
<name>A0ABD1N6Y4_9FABA</name>
<accession>A0ABD1N6Y4</accession>
<reference evidence="1 2" key="1">
    <citation type="submission" date="2024-08" db="EMBL/GenBank/DDBJ databases">
        <title>Insights into the chromosomal genome structure of Flemingia macrophylla.</title>
        <authorList>
            <person name="Ding Y."/>
            <person name="Zhao Y."/>
            <person name="Bi W."/>
            <person name="Wu M."/>
            <person name="Zhao G."/>
            <person name="Gong Y."/>
            <person name="Li W."/>
            <person name="Zhang P."/>
        </authorList>
    </citation>
    <scope>NUCLEOTIDE SEQUENCE [LARGE SCALE GENOMIC DNA]</scope>
    <source>
        <strain evidence="1">DYQJB</strain>
        <tissue evidence="1">Leaf</tissue>
    </source>
</reference>
<keyword evidence="2" id="KW-1185">Reference proteome</keyword>
<evidence type="ECO:0000313" key="1">
    <source>
        <dbReference type="EMBL" id="KAL2343869.1"/>
    </source>
</evidence>